<evidence type="ECO:0000256" key="1">
    <source>
        <dbReference type="SAM" id="Phobius"/>
    </source>
</evidence>
<organism evidence="2 3">
    <name type="scientific">Actinocorallia aurantiaca</name>
    <dbReference type="NCBI Taxonomy" id="46204"/>
    <lineage>
        <taxon>Bacteria</taxon>
        <taxon>Bacillati</taxon>
        <taxon>Actinomycetota</taxon>
        <taxon>Actinomycetes</taxon>
        <taxon>Streptosporangiales</taxon>
        <taxon>Thermomonosporaceae</taxon>
        <taxon>Actinocorallia</taxon>
    </lineage>
</organism>
<keyword evidence="3" id="KW-1185">Reference proteome</keyword>
<sequence>MFTVDGPAARTAVGPGALAAARHRRFIRSRTIGAKAIHSALDPREKGMMFDSSLPQAAFLFALFIAVLVLVAAFYSDDTNNHYEGDRRWSRRY</sequence>
<keyword evidence="1" id="KW-0812">Transmembrane</keyword>
<name>A0ABP6GKS1_9ACTN</name>
<accession>A0ABP6GKS1</accession>
<protein>
    <recommendedName>
        <fullName evidence="4">Transmembrane protein</fullName>
    </recommendedName>
</protein>
<evidence type="ECO:0008006" key="4">
    <source>
        <dbReference type="Google" id="ProtNLM"/>
    </source>
</evidence>
<gene>
    <name evidence="2" type="ORF">GCM10010439_17640</name>
</gene>
<proteinExistence type="predicted"/>
<evidence type="ECO:0000313" key="2">
    <source>
        <dbReference type="EMBL" id="GAA2723125.1"/>
    </source>
</evidence>
<comment type="caution">
    <text evidence="2">The sequence shown here is derived from an EMBL/GenBank/DDBJ whole genome shotgun (WGS) entry which is preliminary data.</text>
</comment>
<dbReference type="EMBL" id="BAAATZ010000006">
    <property type="protein sequence ID" value="GAA2723125.1"/>
    <property type="molecule type" value="Genomic_DNA"/>
</dbReference>
<keyword evidence="1" id="KW-0472">Membrane</keyword>
<dbReference type="Proteomes" id="UP001501842">
    <property type="component" value="Unassembled WGS sequence"/>
</dbReference>
<evidence type="ECO:0000313" key="3">
    <source>
        <dbReference type="Proteomes" id="UP001501842"/>
    </source>
</evidence>
<keyword evidence="1" id="KW-1133">Transmembrane helix</keyword>
<reference evidence="3" key="1">
    <citation type="journal article" date="2019" name="Int. J. Syst. Evol. Microbiol.">
        <title>The Global Catalogue of Microorganisms (GCM) 10K type strain sequencing project: providing services to taxonomists for standard genome sequencing and annotation.</title>
        <authorList>
            <consortium name="The Broad Institute Genomics Platform"/>
            <consortium name="The Broad Institute Genome Sequencing Center for Infectious Disease"/>
            <person name="Wu L."/>
            <person name="Ma J."/>
        </authorList>
    </citation>
    <scope>NUCLEOTIDE SEQUENCE [LARGE SCALE GENOMIC DNA]</scope>
    <source>
        <strain evidence="3">JCM 8201</strain>
    </source>
</reference>
<feature type="transmembrane region" description="Helical" evidence="1">
    <location>
        <begin position="54"/>
        <end position="75"/>
    </location>
</feature>